<name>A0AAD9ID13_9PEZI</name>
<evidence type="ECO:0000256" key="3">
    <source>
        <dbReference type="ARBA" id="ARBA00022490"/>
    </source>
</evidence>
<feature type="compositionally biased region" description="Acidic residues" evidence="11">
    <location>
        <begin position="64"/>
        <end position="73"/>
    </location>
</feature>
<evidence type="ECO:0000256" key="2">
    <source>
        <dbReference type="ARBA" id="ARBA00009262"/>
    </source>
</evidence>
<comment type="caution">
    <text evidence="14">The sequence shown here is derived from an EMBL/GenBank/DDBJ whole genome shotgun (WGS) entry which is preliminary data.</text>
</comment>
<evidence type="ECO:0000313" key="15">
    <source>
        <dbReference type="Proteomes" id="UP001217918"/>
    </source>
</evidence>
<feature type="region of interest" description="Disordered" evidence="11">
    <location>
        <begin position="774"/>
        <end position="871"/>
    </location>
</feature>
<feature type="compositionally biased region" description="Basic and acidic residues" evidence="11">
    <location>
        <begin position="838"/>
        <end position="871"/>
    </location>
</feature>
<dbReference type="SUPFAM" id="SSF48403">
    <property type="entry name" value="Ankyrin repeat"/>
    <property type="match status" value="1"/>
</dbReference>
<feature type="compositionally biased region" description="Polar residues" evidence="11">
    <location>
        <begin position="75"/>
        <end position="89"/>
    </location>
</feature>
<dbReference type="Gene3D" id="1.25.40.20">
    <property type="entry name" value="Ankyrin repeat-containing domain"/>
    <property type="match status" value="1"/>
</dbReference>
<feature type="region of interest" description="Disordered" evidence="11">
    <location>
        <begin position="62"/>
        <end position="89"/>
    </location>
</feature>
<comment type="domain">
    <text evidence="10">The VLRF1 domain mediates binding to the 60S ribosomal subunit.</text>
</comment>
<sequence>MASANGGEVFNVHKAVVCAQLPTLKAAIDGAPKETGGRTVSMEAFRPSVVRKLVEFLYTGDYSDSPDGDDGSELETPQTSENSVAADETQTAGCGLGSLHEHIGVHAIAVHYQADSLAALANGKIEALLERYRGEQALVDALPAAVERAMASSADRKLRGILAVAVAADMDALRETEKFAAFCAALDKSTFLFETLKAWKKMELKLGLATSHSLMESKPLPISEAPATTAAANTQDELLRRPLYLFDLPQEVLDTLTLYKPGVPPQEEEPRETGQVTREGQRSPHQLASQSCSLCSMPFADYHEQRRHLKSDLHYYNVKQRQRNLKTVTEDEFEKLIGDLDESLSGSDTTEYDESDGDGSKETTALTTLLRKQATLAGAHKDKVDGNPGEEVPGRGNGPLVWFGSRLLPPNHYFGIYRNTLSRDEWQDEEKLPQAIKKRQLGPIPMPKPGKDGSLQMGAAHLPRWFLCLMGGGHFAAMVVALAPQTSKHGPLPMNKQAIVLAHKTFHRYTTRRKQGGGQSAHDKQKGTAKSVGSAIRRQMEVALTLEVRALLCEWKGLIEGAEHWFIRASGSTNRDTLYSAVDNGQTKDWHLDPRDERNRSFPFNTRRATQQELMRCFIELTRLKVREFPPEEAQAAKRPPTPTKPTHPTPKSEPTKLSEKDETALLHTTQLQALLRRSKLPALLSYLATNELPADFRFFPPNHHAPTALHLAASLNAAPLVTGLLERGGADPTLCNGEGQTAFALAGDRATRDAFRGARGVLGEPAWDWDAAGVPPGLSRAEVEGRAERERKEEEARRRAEEERVRKESAASEAKTPAGARGRGLADLVQQKMSAQDVREQQTRGLTEEQKRRLERERRARAAEARLRGL</sequence>
<keyword evidence="6 10" id="KW-0255">Endonuclease</keyword>
<dbReference type="GO" id="GO:0005737">
    <property type="term" value="C:cytoplasm"/>
    <property type="evidence" value="ECO:0007669"/>
    <property type="project" value="UniProtKB-SubCell"/>
</dbReference>
<dbReference type="CDD" id="cd18186">
    <property type="entry name" value="BTB_POZ_ZBTB_KLHL-like"/>
    <property type="match status" value="1"/>
</dbReference>
<dbReference type="GO" id="GO:0036503">
    <property type="term" value="P:ERAD pathway"/>
    <property type="evidence" value="ECO:0007669"/>
    <property type="project" value="TreeGrafter"/>
</dbReference>
<feature type="compositionally biased region" description="Basic and acidic residues" evidence="11">
    <location>
        <begin position="782"/>
        <end position="811"/>
    </location>
</feature>
<evidence type="ECO:0008006" key="16">
    <source>
        <dbReference type="Google" id="ProtNLM"/>
    </source>
</evidence>
<feature type="domain" description="VLRF1" evidence="13">
    <location>
        <begin position="461"/>
        <end position="624"/>
    </location>
</feature>
<comment type="similarity">
    <text evidence="2 10">Belongs to the ANKZF1/VMS1 family.</text>
</comment>
<dbReference type="Pfam" id="PF00651">
    <property type="entry name" value="BTB"/>
    <property type="match status" value="1"/>
</dbReference>
<feature type="region of interest" description="Disordered" evidence="11">
    <location>
        <begin position="261"/>
        <end position="289"/>
    </location>
</feature>
<keyword evidence="5" id="KW-0677">Repeat</keyword>
<evidence type="ECO:0000256" key="11">
    <source>
        <dbReference type="SAM" id="MobiDB-lite"/>
    </source>
</evidence>
<keyword evidence="15" id="KW-1185">Reference proteome</keyword>
<dbReference type="InterPro" id="IPR036770">
    <property type="entry name" value="Ankyrin_rpt-contain_sf"/>
</dbReference>
<accession>A0AAD9ID13</accession>
<protein>
    <recommendedName>
        <fullName evidence="16">Ankyrin repeat and zinc finger domain-containing protein 1</fullName>
    </recommendedName>
</protein>
<reference evidence="14" key="1">
    <citation type="journal article" date="2023" name="Mol. Plant Microbe Interact.">
        <title>Elucidating the Obligate Nature and Biological Capacity of an Invasive Fungal Corn Pathogen.</title>
        <authorList>
            <person name="MacCready J.S."/>
            <person name="Roggenkamp E.M."/>
            <person name="Gdanetz K."/>
            <person name="Chilvers M.I."/>
        </authorList>
    </citation>
    <scope>NUCLEOTIDE SEQUENCE</scope>
    <source>
        <strain evidence="14">PM02</strain>
    </source>
</reference>
<keyword evidence="4 10" id="KW-0540">Nuclease</keyword>
<dbReference type="InterPro" id="IPR013087">
    <property type="entry name" value="Znf_C2H2_type"/>
</dbReference>
<dbReference type="SUPFAM" id="SSF54695">
    <property type="entry name" value="POZ domain"/>
    <property type="match status" value="1"/>
</dbReference>
<comment type="subcellular location">
    <subcellularLocation>
        <location evidence="1">Cytoplasm</location>
    </subcellularLocation>
</comment>
<keyword evidence="7 10" id="KW-0378">Hydrolase</keyword>
<dbReference type="InterPro" id="IPR047139">
    <property type="entry name" value="ANKZ1/VMS1"/>
</dbReference>
<dbReference type="InterPro" id="IPR041175">
    <property type="entry name" value="VLRF1/Vms1"/>
</dbReference>
<feature type="compositionally biased region" description="Pro residues" evidence="11">
    <location>
        <begin position="640"/>
        <end position="649"/>
    </location>
</feature>
<keyword evidence="8" id="KW-0040">ANK repeat</keyword>
<dbReference type="PROSITE" id="PS50097">
    <property type="entry name" value="BTB"/>
    <property type="match status" value="1"/>
</dbReference>
<dbReference type="InterPro" id="IPR000210">
    <property type="entry name" value="BTB/POZ_dom"/>
</dbReference>
<dbReference type="AlphaFoldDB" id="A0AAD9ID13"/>
<dbReference type="Gene3D" id="3.30.710.10">
    <property type="entry name" value="Potassium Channel Kv1.1, Chain A"/>
    <property type="match status" value="1"/>
</dbReference>
<evidence type="ECO:0000256" key="4">
    <source>
        <dbReference type="ARBA" id="ARBA00022722"/>
    </source>
</evidence>
<evidence type="ECO:0000256" key="7">
    <source>
        <dbReference type="ARBA" id="ARBA00022801"/>
    </source>
</evidence>
<feature type="region of interest" description="Disordered" evidence="11">
    <location>
        <begin position="512"/>
        <end position="532"/>
    </location>
</feature>
<evidence type="ECO:0000259" key="12">
    <source>
        <dbReference type="PROSITE" id="PS50097"/>
    </source>
</evidence>
<keyword evidence="3 10" id="KW-0963">Cytoplasm</keyword>
<evidence type="ECO:0000256" key="5">
    <source>
        <dbReference type="ARBA" id="ARBA00022737"/>
    </source>
</evidence>
<feature type="region of interest" description="Disordered" evidence="11">
    <location>
        <begin position="339"/>
        <end position="361"/>
    </location>
</feature>
<evidence type="ECO:0000256" key="8">
    <source>
        <dbReference type="ARBA" id="ARBA00023043"/>
    </source>
</evidence>
<feature type="compositionally biased region" description="Polar residues" evidence="11">
    <location>
        <begin position="274"/>
        <end position="289"/>
    </location>
</feature>
<evidence type="ECO:0000313" key="14">
    <source>
        <dbReference type="EMBL" id="KAK2075025.1"/>
    </source>
</evidence>
<dbReference type="GO" id="GO:0016787">
    <property type="term" value="F:hydrolase activity"/>
    <property type="evidence" value="ECO:0007669"/>
    <property type="project" value="UniProtKB-KW"/>
</dbReference>
<gene>
    <name evidence="14" type="ORF">P8C59_009184</name>
</gene>
<dbReference type="PANTHER" id="PTHR16036">
    <property type="entry name" value="ANKYRIN REPEAT AND ZINC FINGER DOMAIN-CONTAINING PROTEIN 1"/>
    <property type="match status" value="1"/>
</dbReference>
<evidence type="ECO:0000256" key="1">
    <source>
        <dbReference type="ARBA" id="ARBA00004496"/>
    </source>
</evidence>
<evidence type="ECO:0000256" key="9">
    <source>
        <dbReference type="ARBA" id="ARBA00023054"/>
    </source>
</evidence>
<evidence type="ECO:0000256" key="6">
    <source>
        <dbReference type="ARBA" id="ARBA00022759"/>
    </source>
</evidence>
<dbReference type="EMBL" id="JAQQPM010000009">
    <property type="protein sequence ID" value="KAK2075025.1"/>
    <property type="molecule type" value="Genomic_DNA"/>
</dbReference>
<feature type="region of interest" description="Disordered" evidence="11">
    <location>
        <begin position="629"/>
        <end position="663"/>
    </location>
</feature>
<dbReference type="Proteomes" id="UP001217918">
    <property type="component" value="Unassembled WGS sequence"/>
</dbReference>
<evidence type="ECO:0000259" key="13">
    <source>
        <dbReference type="PROSITE" id="PS52044"/>
    </source>
</evidence>
<feature type="compositionally biased region" description="Basic and acidic residues" evidence="11">
    <location>
        <begin position="654"/>
        <end position="663"/>
    </location>
</feature>
<dbReference type="InterPro" id="IPR011333">
    <property type="entry name" value="SKP1/BTB/POZ_sf"/>
</dbReference>
<dbReference type="GO" id="GO:0004519">
    <property type="term" value="F:endonuclease activity"/>
    <property type="evidence" value="ECO:0007669"/>
    <property type="project" value="UniProtKB-KW"/>
</dbReference>
<dbReference type="PANTHER" id="PTHR16036:SF2">
    <property type="entry name" value="TRNA ENDONUCLEASE ANKZF1"/>
    <property type="match status" value="1"/>
</dbReference>
<dbReference type="PROSITE" id="PS52044">
    <property type="entry name" value="VLRF1"/>
    <property type="match status" value="1"/>
</dbReference>
<feature type="active site" evidence="10">
    <location>
        <position position="519"/>
    </location>
</feature>
<evidence type="ECO:0000256" key="10">
    <source>
        <dbReference type="PROSITE-ProRule" id="PRU01389"/>
    </source>
</evidence>
<organism evidence="14 15">
    <name type="scientific">Phyllachora maydis</name>
    <dbReference type="NCBI Taxonomy" id="1825666"/>
    <lineage>
        <taxon>Eukaryota</taxon>
        <taxon>Fungi</taxon>
        <taxon>Dikarya</taxon>
        <taxon>Ascomycota</taxon>
        <taxon>Pezizomycotina</taxon>
        <taxon>Sordariomycetes</taxon>
        <taxon>Sordariomycetidae</taxon>
        <taxon>Phyllachorales</taxon>
        <taxon>Phyllachoraceae</taxon>
        <taxon>Phyllachora</taxon>
    </lineage>
</organism>
<proteinExistence type="inferred from homology"/>
<keyword evidence="9" id="KW-0175">Coiled coil</keyword>
<dbReference type="PROSITE" id="PS00028">
    <property type="entry name" value="ZINC_FINGER_C2H2_1"/>
    <property type="match status" value="1"/>
</dbReference>
<feature type="domain" description="BTB" evidence="12">
    <location>
        <begin position="1"/>
        <end position="66"/>
    </location>
</feature>
<dbReference type="Pfam" id="PF18826">
    <property type="entry name" value="bVLRF1"/>
    <property type="match status" value="1"/>
</dbReference>